<keyword evidence="3" id="KW-1185">Reference proteome</keyword>
<reference evidence="2 3" key="1">
    <citation type="submission" date="2018-11" db="EMBL/GenBank/DDBJ databases">
        <authorList>
            <person name="Lopez-Roques C."/>
            <person name="Donnadieu C."/>
            <person name="Bouchez O."/>
            <person name="Klopp C."/>
            <person name="Cabau C."/>
            <person name="Zahm M."/>
        </authorList>
    </citation>
    <scope>NUCLEOTIDE SEQUENCE [LARGE SCALE GENOMIC DNA]</scope>
    <source>
        <strain evidence="2">RS831</strain>
        <tissue evidence="2">Whole body</tissue>
    </source>
</reference>
<dbReference type="Proteomes" id="UP000283210">
    <property type="component" value="Chromosome 11"/>
</dbReference>
<proteinExistence type="predicted"/>
<evidence type="ECO:0000256" key="1">
    <source>
        <dbReference type="SAM" id="Phobius"/>
    </source>
</evidence>
<dbReference type="EMBL" id="CM012447">
    <property type="protein sequence ID" value="RVE67063.1"/>
    <property type="molecule type" value="Genomic_DNA"/>
</dbReference>
<keyword evidence="1" id="KW-0472">Membrane</keyword>
<accession>A0A3S2P8D7</accession>
<keyword evidence="1" id="KW-1133">Transmembrane helix</keyword>
<evidence type="ECO:0000313" key="2">
    <source>
        <dbReference type="EMBL" id="RVE67063.1"/>
    </source>
</evidence>
<keyword evidence="1" id="KW-0812">Transmembrane</keyword>
<dbReference type="AlphaFoldDB" id="A0A3S2P8D7"/>
<gene>
    <name evidence="2" type="ORF">OJAV_G00113630</name>
</gene>
<sequence length="123" mass="13643">MSFLLCGELEFFFFFFFFPIGVAWKTICILPNGIWPLRLGRINGLLNPESMCGTEQDGEPTEPFDVAKDQASSAGHLTTSFPFGTAVTSSGHFLSLHQEQLRYCVGSSSSQNPSMEEIEPNKQ</sequence>
<feature type="transmembrane region" description="Helical" evidence="1">
    <location>
        <begin position="12"/>
        <end position="35"/>
    </location>
</feature>
<organism evidence="2 3">
    <name type="scientific">Oryzias javanicus</name>
    <name type="common">Javanese ricefish</name>
    <name type="synonym">Aplocheilus javanicus</name>
    <dbReference type="NCBI Taxonomy" id="123683"/>
    <lineage>
        <taxon>Eukaryota</taxon>
        <taxon>Metazoa</taxon>
        <taxon>Chordata</taxon>
        <taxon>Craniata</taxon>
        <taxon>Vertebrata</taxon>
        <taxon>Euteleostomi</taxon>
        <taxon>Actinopterygii</taxon>
        <taxon>Neopterygii</taxon>
        <taxon>Teleostei</taxon>
        <taxon>Neoteleostei</taxon>
        <taxon>Acanthomorphata</taxon>
        <taxon>Ovalentaria</taxon>
        <taxon>Atherinomorphae</taxon>
        <taxon>Beloniformes</taxon>
        <taxon>Adrianichthyidae</taxon>
        <taxon>Oryziinae</taxon>
        <taxon>Oryzias</taxon>
    </lineage>
</organism>
<name>A0A3S2P8D7_ORYJA</name>
<evidence type="ECO:0000313" key="3">
    <source>
        <dbReference type="Proteomes" id="UP000283210"/>
    </source>
</evidence>
<reference evidence="2 3" key="2">
    <citation type="submission" date="2019-01" db="EMBL/GenBank/DDBJ databases">
        <title>A chromosome length genome reference of the Java medaka (oryzias javanicus).</title>
        <authorList>
            <person name="Herpin A."/>
            <person name="Takehana Y."/>
            <person name="Naruse K."/>
            <person name="Ansai S."/>
            <person name="Kawaguchi M."/>
        </authorList>
    </citation>
    <scope>NUCLEOTIDE SEQUENCE [LARGE SCALE GENOMIC DNA]</scope>
    <source>
        <strain evidence="2">RS831</strain>
        <tissue evidence="2">Whole body</tissue>
    </source>
</reference>
<protein>
    <submittedName>
        <fullName evidence="2">Uncharacterized protein</fullName>
    </submittedName>
</protein>